<dbReference type="GO" id="GO:0004540">
    <property type="term" value="F:RNA nuclease activity"/>
    <property type="evidence" value="ECO:0007669"/>
    <property type="project" value="InterPro"/>
</dbReference>
<dbReference type="InterPro" id="IPR008201">
    <property type="entry name" value="HepT-like"/>
</dbReference>
<keyword evidence="1" id="KW-1277">Toxin-antitoxin system</keyword>
<sequence length="145" mass="16911">MTFIEKEIILEKLLILKGYCEELETISAHLSEEEYKKNTLHKRAIERTIQLIVEVATDINNMILKALKKGPTADYFSSFIELGEAEILPIEFALKIAPSTGLRNVIVHEYQKIDDHIVYSSIQDVLTYYEKYVRYIFRYLGMDSE</sequence>
<dbReference type="PANTHER" id="PTHR33397">
    <property type="entry name" value="UPF0331 PROTEIN YUTE"/>
    <property type="match status" value="1"/>
</dbReference>
<keyword evidence="6" id="KW-1185">Reference proteome</keyword>
<dbReference type="RefSeq" id="WP_207707875.1">
    <property type="nucleotide sequence ID" value="NZ_CP045875.1"/>
</dbReference>
<evidence type="ECO:0000256" key="2">
    <source>
        <dbReference type="ARBA" id="ARBA00022722"/>
    </source>
</evidence>
<dbReference type="KEGG" id="hcv:FTV88_2757"/>
<dbReference type="AlphaFoldDB" id="A0A5Q2N5E2"/>
<reference evidence="6" key="1">
    <citation type="submission" date="2019-11" db="EMBL/GenBank/DDBJ databases">
        <title>Genome sequence of Heliorestis convoluta strain HH, an alkaliphilic and minimalistic phototrophic bacterium from a soda lake in Egypt.</title>
        <authorList>
            <person name="Dewey E.D."/>
            <person name="Stokes L.M."/>
            <person name="Burchell B.M."/>
            <person name="Shaffer K.N."/>
            <person name="Huntington A.M."/>
            <person name="Baker J.M."/>
            <person name="Nadendla S."/>
            <person name="Giglio M.G."/>
            <person name="Touchman J.W."/>
            <person name="Blankenship R.E."/>
            <person name="Madigan M.T."/>
            <person name="Sattley W.M."/>
        </authorList>
    </citation>
    <scope>NUCLEOTIDE SEQUENCE [LARGE SCALE GENOMIC DNA]</scope>
    <source>
        <strain evidence="6">HH</strain>
    </source>
</reference>
<name>A0A5Q2N5E2_9FIRM</name>
<evidence type="ECO:0000256" key="3">
    <source>
        <dbReference type="ARBA" id="ARBA00022801"/>
    </source>
</evidence>
<dbReference type="InterPro" id="IPR052379">
    <property type="entry name" value="Type_VII_TA_RNase"/>
</dbReference>
<proteinExistence type="inferred from homology"/>
<dbReference type="InterPro" id="IPR037038">
    <property type="entry name" value="HepT-like_sf"/>
</dbReference>
<evidence type="ECO:0000313" key="6">
    <source>
        <dbReference type="Proteomes" id="UP000366051"/>
    </source>
</evidence>
<dbReference type="GO" id="GO:0016787">
    <property type="term" value="F:hydrolase activity"/>
    <property type="evidence" value="ECO:0007669"/>
    <property type="project" value="UniProtKB-KW"/>
</dbReference>
<dbReference type="EMBL" id="CP045875">
    <property type="protein sequence ID" value="QGG48846.1"/>
    <property type="molecule type" value="Genomic_DNA"/>
</dbReference>
<dbReference type="NCBIfam" id="NF047751">
    <property type="entry name" value="HepT_toxin"/>
    <property type="match status" value="1"/>
</dbReference>
<evidence type="ECO:0000313" key="5">
    <source>
        <dbReference type="EMBL" id="QGG48846.1"/>
    </source>
</evidence>
<evidence type="ECO:0008006" key="7">
    <source>
        <dbReference type="Google" id="ProtNLM"/>
    </source>
</evidence>
<evidence type="ECO:0000256" key="1">
    <source>
        <dbReference type="ARBA" id="ARBA00022649"/>
    </source>
</evidence>
<keyword evidence="2" id="KW-0540">Nuclease</keyword>
<protein>
    <recommendedName>
        <fullName evidence="7">DUF86 domain-containing protein</fullName>
    </recommendedName>
</protein>
<dbReference type="GO" id="GO:0110001">
    <property type="term" value="C:toxin-antitoxin complex"/>
    <property type="evidence" value="ECO:0007669"/>
    <property type="project" value="InterPro"/>
</dbReference>
<accession>A0A5Q2N5E2</accession>
<keyword evidence="3" id="KW-0378">Hydrolase</keyword>
<evidence type="ECO:0000256" key="4">
    <source>
        <dbReference type="ARBA" id="ARBA00024207"/>
    </source>
</evidence>
<dbReference type="Proteomes" id="UP000366051">
    <property type="component" value="Chromosome"/>
</dbReference>
<dbReference type="Gene3D" id="1.20.120.580">
    <property type="entry name" value="bsu32300-like"/>
    <property type="match status" value="1"/>
</dbReference>
<dbReference type="PANTHER" id="PTHR33397:SF3">
    <property type="entry name" value="MRNA NUCLEASE HEPT"/>
    <property type="match status" value="1"/>
</dbReference>
<organism evidence="5 6">
    <name type="scientific">Heliorestis convoluta</name>
    <dbReference type="NCBI Taxonomy" id="356322"/>
    <lineage>
        <taxon>Bacteria</taxon>
        <taxon>Bacillati</taxon>
        <taxon>Bacillota</taxon>
        <taxon>Clostridia</taxon>
        <taxon>Eubacteriales</taxon>
        <taxon>Heliobacteriaceae</taxon>
        <taxon>Heliorestis</taxon>
    </lineage>
</organism>
<gene>
    <name evidence="5" type="ORF">FTV88_2757</name>
</gene>
<comment type="similarity">
    <text evidence="4">Belongs to the HepT RNase toxin family.</text>
</comment>
<dbReference type="Pfam" id="PF01934">
    <property type="entry name" value="HepT-like"/>
    <property type="match status" value="1"/>
</dbReference>